<evidence type="ECO:0000259" key="11">
    <source>
        <dbReference type="PROSITE" id="PS50003"/>
    </source>
</evidence>
<reference evidence="14" key="3">
    <citation type="submission" date="2025-09" db="UniProtKB">
        <authorList>
            <consortium name="Ensembl"/>
        </authorList>
    </citation>
    <scope>IDENTIFICATION</scope>
</reference>
<dbReference type="InterPro" id="IPR001849">
    <property type="entry name" value="PH_domain"/>
</dbReference>
<keyword evidence="6 9" id="KW-0547">Nucleotide-binding</keyword>
<dbReference type="SMART" id="SM00233">
    <property type="entry name" value="PH"/>
    <property type="match status" value="1"/>
</dbReference>
<dbReference type="CDD" id="cd01241">
    <property type="entry name" value="PH_PKB"/>
    <property type="match status" value="1"/>
</dbReference>
<evidence type="ECO:0000256" key="2">
    <source>
        <dbReference type="ARBA" id="ARBA00012513"/>
    </source>
</evidence>
<dbReference type="InterPro" id="IPR017892">
    <property type="entry name" value="Pkinase_C"/>
</dbReference>
<protein>
    <recommendedName>
        <fullName evidence="2">non-specific serine/threonine protein kinase</fullName>
        <ecNumber evidence="2">2.7.11.1</ecNumber>
    </recommendedName>
</protein>
<dbReference type="GO" id="GO:0005524">
    <property type="term" value="F:ATP binding"/>
    <property type="evidence" value="ECO:0007669"/>
    <property type="project" value="UniProtKB-UniRule"/>
</dbReference>
<dbReference type="Ensembl" id="ENSCMMT00000015961.1">
    <property type="protein sequence ID" value="ENSCMMP00000014482.1"/>
    <property type="gene ID" value="ENSCMMG00000009178.1"/>
</dbReference>
<dbReference type="Proteomes" id="UP000694556">
    <property type="component" value="Chromosome 3"/>
</dbReference>
<reference evidence="14" key="2">
    <citation type="submission" date="2025-08" db="UniProtKB">
        <authorList>
            <consortium name="Ensembl"/>
        </authorList>
    </citation>
    <scope>IDENTIFICATION</scope>
</reference>
<evidence type="ECO:0000256" key="6">
    <source>
        <dbReference type="ARBA" id="ARBA00022741"/>
    </source>
</evidence>
<dbReference type="InterPro" id="IPR000961">
    <property type="entry name" value="AGC-kinase_C"/>
</dbReference>
<dbReference type="PROSITE" id="PS00107">
    <property type="entry name" value="PROTEIN_KINASE_ATP"/>
    <property type="match status" value="1"/>
</dbReference>
<dbReference type="Pfam" id="PF00069">
    <property type="entry name" value="Pkinase"/>
    <property type="match status" value="2"/>
</dbReference>
<dbReference type="SUPFAM" id="SSF56112">
    <property type="entry name" value="Protein kinase-like (PK-like)"/>
    <property type="match status" value="1"/>
</dbReference>
<dbReference type="FunFam" id="2.30.29.30:FF:000027">
    <property type="entry name" value="Non-specific serine/threonine protein kinase"/>
    <property type="match status" value="1"/>
</dbReference>
<dbReference type="InterPro" id="IPR011993">
    <property type="entry name" value="PH-like_dom_sf"/>
</dbReference>
<name>A0A8C3C2M3_CAIMO</name>
<dbReference type="InterPro" id="IPR039026">
    <property type="entry name" value="PH_PKB"/>
</dbReference>
<evidence type="ECO:0000259" key="12">
    <source>
        <dbReference type="PROSITE" id="PS50011"/>
    </source>
</evidence>
<evidence type="ECO:0000313" key="14">
    <source>
        <dbReference type="Ensembl" id="ENSCMMP00000014482.1"/>
    </source>
</evidence>
<dbReference type="SUPFAM" id="SSF50729">
    <property type="entry name" value="PH domain-like"/>
    <property type="match status" value="1"/>
</dbReference>
<dbReference type="Gene3D" id="2.30.29.30">
    <property type="entry name" value="Pleckstrin-homology domain (PH domain)/Phosphotyrosine-binding domain (PTB)"/>
    <property type="match status" value="1"/>
</dbReference>
<keyword evidence="7" id="KW-0418">Kinase</keyword>
<dbReference type="InterPro" id="IPR011009">
    <property type="entry name" value="Kinase-like_dom_sf"/>
</dbReference>
<dbReference type="Pfam" id="PF00169">
    <property type="entry name" value="PH"/>
    <property type="match status" value="1"/>
</dbReference>
<dbReference type="PROSITE" id="PS50011">
    <property type="entry name" value="PROTEIN_KINASE_DOM"/>
    <property type="match status" value="1"/>
</dbReference>
<accession>A0A8C3C2M3</accession>
<dbReference type="SMART" id="SM00133">
    <property type="entry name" value="S_TK_X"/>
    <property type="match status" value="1"/>
</dbReference>
<sequence>MSDVTIVKEGWVQKRGEYIKNWRPRYFLLKTDGSFIGYKEKPQDVDLPYPLNNFSVAKCQLMKTERPKPNTFIIRCLQWTTVIERTFHVDTPEEREEWTEAIQAVADRLQRQEEERMNCSPTSQIDNIGEEEMDASTTHHKRKTMNDFDYLKLLGKGTFGKVILVREKASGKYYAMKILKKEVIIAKDEVAHTLTESRVLKNTRHPFLTVLEDNDYGRAVDWWGLGVVMYEMMCGRLPFYNQDHEKLFELILMEDIKFPRTLSADAKSLLSGLLIKDPNKRLGGGPDDAKEIMRHSFFAGVNWQDVYDKKLVPPFKPQVTSETDTRYFDEEFTAQTITITPPEKYDEDGMDCMDNERRPHFPQFSYSASGRE</sequence>
<dbReference type="PANTHER" id="PTHR24351">
    <property type="entry name" value="RIBOSOMAL PROTEIN S6 KINASE"/>
    <property type="match status" value="1"/>
</dbReference>
<dbReference type="SMART" id="SM00220">
    <property type="entry name" value="S_TKc"/>
    <property type="match status" value="1"/>
</dbReference>
<feature type="domain" description="AGC-kinase C-terminal" evidence="13">
    <location>
        <begin position="299"/>
        <end position="372"/>
    </location>
</feature>
<evidence type="ECO:0000313" key="15">
    <source>
        <dbReference type="Proteomes" id="UP000694556"/>
    </source>
</evidence>
<dbReference type="InterPro" id="IPR017441">
    <property type="entry name" value="Protein_kinase_ATP_BS"/>
</dbReference>
<keyword evidence="5" id="KW-0808">Transferase</keyword>
<dbReference type="GO" id="GO:0004674">
    <property type="term" value="F:protein serine/threonine kinase activity"/>
    <property type="evidence" value="ECO:0007669"/>
    <property type="project" value="UniProtKB-KW"/>
</dbReference>
<dbReference type="InterPro" id="IPR000719">
    <property type="entry name" value="Prot_kinase_dom"/>
</dbReference>
<dbReference type="Gene3D" id="3.30.200.20">
    <property type="entry name" value="Phosphorylase Kinase, domain 1"/>
    <property type="match status" value="2"/>
</dbReference>
<evidence type="ECO:0000256" key="10">
    <source>
        <dbReference type="SAM" id="MobiDB-lite"/>
    </source>
</evidence>
<evidence type="ECO:0000259" key="13">
    <source>
        <dbReference type="PROSITE" id="PS51285"/>
    </source>
</evidence>
<reference evidence="14" key="1">
    <citation type="submission" date="2018-09" db="EMBL/GenBank/DDBJ databases">
        <title>Common duck and Muscovy duck high density SNP chip.</title>
        <authorList>
            <person name="Vignal A."/>
            <person name="Thebault N."/>
            <person name="Warren W.C."/>
        </authorList>
    </citation>
    <scope>NUCLEOTIDE SEQUENCE [LARGE SCALE GENOMIC DNA]</scope>
</reference>
<feature type="domain" description="Protein kinase" evidence="12">
    <location>
        <begin position="1"/>
        <end position="298"/>
    </location>
</feature>
<dbReference type="PROSITE" id="PS51285">
    <property type="entry name" value="AGC_KINASE_CTER"/>
    <property type="match status" value="1"/>
</dbReference>
<keyword evidence="4" id="KW-0597">Phosphoprotein</keyword>
<dbReference type="PROSITE" id="PS50003">
    <property type="entry name" value="PH_DOMAIN"/>
    <property type="match status" value="1"/>
</dbReference>
<evidence type="ECO:0000256" key="3">
    <source>
        <dbReference type="ARBA" id="ARBA00022527"/>
    </source>
</evidence>
<comment type="similarity">
    <text evidence="1">Belongs to the protein kinase superfamily. AGC Ser/Thr protein kinase family. RAC subfamily.</text>
</comment>
<evidence type="ECO:0000256" key="9">
    <source>
        <dbReference type="PROSITE-ProRule" id="PRU10141"/>
    </source>
</evidence>
<dbReference type="AlphaFoldDB" id="A0A8C3C2M3"/>
<feature type="binding site" evidence="9">
    <location>
        <position position="187"/>
    </location>
    <ligand>
        <name>ATP</name>
        <dbReference type="ChEBI" id="CHEBI:30616"/>
    </ligand>
</feature>
<dbReference type="Pfam" id="PF00433">
    <property type="entry name" value="Pkinase_C"/>
    <property type="match status" value="1"/>
</dbReference>
<feature type="region of interest" description="Disordered" evidence="10">
    <location>
        <begin position="351"/>
        <end position="372"/>
    </location>
</feature>
<keyword evidence="3" id="KW-0723">Serine/threonine-protein kinase</keyword>
<organism evidence="14 15">
    <name type="scientific">Cairina moschata</name>
    <name type="common">Muscovy duck</name>
    <dbReference type="NCBI Taxonomy" id="8855"/>
    <lineage>
        <taxon>Eukaryota</taxon>
        <taxon>Metazoa</taxon>
        <taxon>Chordata</taxon>
        <taxon>Craniata</taxon>
        <taxon>Vertebrata</taxon>
        <taxon>Euteleostomi</taxon>
        <taxon>Archelosauria</taxon>
        <taxon>Archosauria</taxon>
        <taxon>Dinosauria</taxon>
        <taxon>Saurischia</taxon>
        <taxon>Theropoda</taxon>
        <taxon>Coelurosauria</taxon>
        <taxon>Aves</taxon>
        <taxon>Neognathae</taxon>
        <taxon>Galloanserae</taxon>
        <taxon>Anseriformes</taxon>
        <taxon>Anatidae</taxon>
        <taxon>Anatinae</taxon>
        <taxon>Cairina</taxon>
    </lineage>
</organism>
<evidence type="ECO:0000256" key="7">
    <source>
        <dbReference type="ARBA" id="ARBA00022777"/>
    </source>
</evidence>
<evidence type="ECO:0000256" key="8">
    <source>
        <dbReference type="ARBA" id="ARBA00022840"/>
    </source>
</evidence>
<evidence type="ECO:0000256" key="5">
    <source>
        <dbReference type="ARBA" id="ARBA00022679"/>
    </source>
</evidence>
<proteinExistence type="inferred from homology"/>
<dbReference type="FunFam" id="3.30.200.20:FF:000838">
    <property type="entry name" value="Non-specific serine/threonine protein kinase"/>
    <property type="match status" value="1"/>
</dbReference>
<evidence type="ECO:0000256" key="4">
    <source>
        <dbReference type="ARBA" id="ARBA00022553"/>
    </source>
</evidence>
<keyword evidence="8 9" id="KW-0067">ATP-binding</keyword>
<feature type="domain" description="PH" evidence="11">
    <location>
        <begin position="5"/>
        <end position="107"/>
    </location>
</feature>
<dbReference type="EC" id="2.7.11.1" evidence="2"/>
<dbReference type="Gene3D" id="1.10.510.10">
    <property type="entry name" value="Transferase(Phosphotransferase) domain 1"/>
    <property type="match status" value="1"/>
</dbReference>
<evidence type="ECO:0000256" key="1">
    <source>
        <dbReference type="ARBA" id="ARBA00006935"/>
    </source>
</evidence>
<keyword evidence="15" id="KW-1185">Reference proteome</keyword>